<dbReference type="AlphaFoldDB" id="I3SK74"/>
<evidence type="ECO:0000313" key="1">
    <source>
        <dbReference type="EMBL" id="AFK40666.1"/>
    </source>
</evidence>
<accession>I3SK74</accession>
<protein>
    <submittedName>
        <fullName evidence="1">Uncharacterized protein</fullName>
    </submittedName>
</protein>
<dbReference type="EMBL" id="BT140871">
    <property type="protein sequence ID" value="AFK40666.1"/>
    <property type="molecule type" value="mRNA"/>
</dbReference>
<name>I3SK74_LOTJA</name>
<sequence length="37" mass="4108">MYTTSCNTFDLPPAATDVSKCHSLEFTKKGRSLVLNM</sequence>
<reference evidence="1" key="1">
    <citation type="submission" date="2012-05" db="EMBL/GenBank/DDBJ databases">
        <authorList>
            <person name="Krishnakumar V."/>
            <person name="Cheung F."/>
            <person name="Xiao Y."/>
            <person name="Chan A."/>
            <person name="Moskal W.A."/>
            <person name="Town C.D."/>
        </authorList>
    </citation>
    <scope>NUCLEOTIDE SEQUENCE</scope>
</reference>
<organism evidence="1">
    <name type="scientific">Lotus japonicus</name>
    <name type="common">Lotus corniculatus var. japonicus</name>
    <dbReference type="NCBI Taxonomy" id="34305"/>
    <lineage>
        <taxon>Eukaryota</taxon>
        <taxon>Viridiplantae</taxon>
        <taxon>Streptophyta</taxon>
        <taxon>Embryophyta</taxon>
        <taxon>Tracheophyta</taxon>
        <taxon>Spermatophyta</taxon>
        <taxon>Magnoliopsida</taxon>
        <taxon>eudicotyledons</taxon>
        <taxon>Gunneridae</taxon>
        <taxon>Pentapetalae</taxon>
        <taxon>rosids</taxon>
        <taxon>fabids</taxon>
        <taxon>Fabales</taxon>
        <taxon>Fabaceae</taxon>
        <taxon>Papilionoideae</taxon>
        <taxon>50 kb inversion clade</taxon>
        <taxon>NPAAA clade</taxon>
        <taxon>Hologalegina</taxon>
        <taxon>robinioid clade</taxon>
        <taxon>Loteae</taxon>
        <taxon>Lotus</taxon>
    </lineage>
</organism>
<proteinExistence type="evidence at transcript level"/>